<organism evidence="2 3">
    <name type="scientific">Phytohabitans aurantiacus</name>
    <dbReference type="NCBI Taxonomy" id="3016789"/>
    <lineage>
        <taxon>Bacteria</taxon>
        <taxon>Bacillati</taxon>
        <taxon>Actinomycetota</taxon>
        <taxon>Actinomycetes</taxon>
        <taxon>Micromonosporales</taxon>
        <taxon>Micromonosporaceae</taxon>
    </lineage>
</organism>
<evidence type="ECO:0000313" key="2">
    <source>
        <dbReference type="EMBL" id="GLI02603.1"/>
    </source>
</evidence>
<feature type="transmembrane region" description="Helical" evidence="1">
    <location>
        <begin position="48"/>
        <end position="68"/>
    </location>
</feature>
<keyword evidence="3" id="KW-1185">Reference proteome</keyword>
<evidence type="ECO:0000256" key="1">
    <source>
        <dbReference type="SAM" id="Phobius"/>
    </source>
</evidence>
<dbReference type="EMBL" id="BSDI01000065">
    <property type="protein sequence ID" value="GLI02603.1"/>
    <property type="molecule type" value="Genomic_DNA"/>
</dbReference>
<comment type="caution">
    <text evidence="2">The sequence shown here is derived from an EMBL/GenBank/DDBJ whole genome shotgun (WGS) entry which is preliminary data.</text>
</comment>
<accession>A0ABQ5R7Q0</accession>
<sequence>MTVRGKSIPIVVGVLVSAASMLVFGFWALLSPSSFIDYVNYHPLNEHLVHDAGAFQIGIGAALLFALVWSDALVVAMAGFAVASAIHTMTHYVDRHMGGHDTDVPILSTITLIAVTTIALRLRKKATP</sequence>
<keyword evidence="1" id="KW-1133">Transmembrane helix</keyword>
<feature type="transmembrane region" description="Helical" evidence="1">
    <location>
        <begin position="73"/>
        <end position="92"/>
    </location>
</feature>
<dbReference type="Proteomes" id="UP001144280">
    <property type="component" value="Unassembled WGS sequence"/>
</dbReference>
<keyword evidence="1" id="KW-0472">Membrane</keyword>
<keyword evidence="1" id="KW-0812">Transmembrane</keyword>
<evidence type="ECO:0000313" key="3">
    <source>
        <dbReference type="Proteomes" id="UP001144280"/>
    </source>
</evidence>
<gene>
    <name evidence="2" type="ORF">Pa4123_78810</name>
</gene>
<dbReference type="RefSeq" id="WP_281904199.1">
    <property type="nucleotide sequence ID" value="NZ_BSDI01000065.1"/>
</dbReference>
<name>A0ABQ5R7Q0_9ACTN</name>
<feature type="transmembrane region" description="Helical" evidence="1">
    <location>
        <begin position="7"/>
        <end position="28"/>
    </location>
</feature>
<protein>
    <submittedName>
        <fullName evidence="2">Uncharacterized protein</fullName>
    </submittedName>
</protein>
<feature type="transmembrane region" description="Helical" evidence="1">
    <location>
        <begin position="104"/>
        <end position="122"/>
    </location>
</feature>
<reference evidence="2" key="1">
    <citation type="submission" date="2022-12" db="EMBL/GenBank/DDBJ databases">
        <title>New Phytohabitans aurantiacus sp. RD004123 nov., an actinomycete isolated from soil.</title>
        <authorList>
            <person name="Triningsih D.W."/>
            <person name="Harunari E."/>
            <person name="Igarashi Y."/>
        </authorList>
    </citation>
    <scope>NUCLEOTIDE SEQUENCE</scope>
    <source>
        <strain evidence="2">RD004123</strain>
    </source>
</reference>
<proteinExistence type="predicted"/>